<proteinExistence type="predicted"/>
<protein>
    <recommendedName>
        <fullName evidence="3">HPt domain-containing protein</fullName>
    </recommendedName>
</protein>
<keyword evidence="2" id="KW-1185">Reference proteome</keyword>
<evidence type="ECO:0008006" key="3">
    <source>
        <dbReference type="Google" id="ProtNLM"/>
    </source>
</evidence>
<dbReference type="Proteomes" id="UP000825799">
    <property type="component" value="Chromosome"/>
</dbReference>
<sequence>MSRQADQPDASEPEALVERIRAIIGTVALDCTCRQRVHDALGRFMSMEVQREARRHLIASRHHRAAIAALVELLAELEEIGFEEADLSVFAELAHLFEDIADHAAQGAADLRAIGAVRGGR</sequence>
<accession>A0ABX8WG97</accession>
<reference evidence="1 2" key="1">
    <citation type="submission" date="2021-08" db="EMBL/GenBank/DDBJ databases">
        <title>Devosia salina sp. nov., isolated from the South China Sea sediment.</title>
        <authorList>
            <person name="Zhou Z."/>
        </authorList>
    </citation>
    <scope>NUCLEOTIDE SEQUENCE [LARGE SCALE GENOMIC DNA]</scope>
    <source>
        <strain evidence="1 2">SCS-3</strain>
    </source>
</reference>
<dbReference type="EMBL" id="CP080590">
    <property type="protein sequence ID" value="QYO77697.1"/>
    <property type="molecule type" value="Genomic_DNA"/>
</dbReference>
<evidence type="ECO:0000313" key="2">
    <source>
        <dbReference type="Proteomes" id="UP000825799"/>
    </source>
</evidence>
<evidence type="ECO:0000313" key="1">
    <source>
        <dbReference type="EMBL" id="QYO77697.1"/>
    </source>
</evidence>
<organism evidence="1 2">
    <name type="scientific">Devosia salina</name>
    <dbReference type="NCBI Taxonomy" id="2860336"/>
    <lineage>
        <taxon>Bacteria</taxon>
        <taxon>Pseudomonadati</taxon>
        <taxon>Pseudomonadota</taxon>
        <taxon>Alphaproteobacteria</taxon>
        <taxon>Hyphomicrobiales</taxon>
        <taxon>Devosiaceae</taxon>
        <taxon>Devosia</taxon>
    </lineage>
</organism>
<name>A0ABX8WG97_9HYPH</name>
<dbReference type="RefSeq" id="WP_220306151.1">
    <property type="nucleotide sequence ID" value="NZ_CP080590.1"/>
</dbReference>
<gene>
    <name evidence="1" type="ORF">K1X15_03770</name>
</gene>